<name>M3FIT4_9ACTN</name>
<proteinExistence type="predicted"/>
<dbReference type="PANTHER" id="PTHR38440:SF1">
    <property type="entry name" value="UPF0398 PROTEIN SPR0331"/>
    <property type="match status" value="1"/>
</dbReference>
<protein>
    <recommendedName>
        <fullName evidence="3">DNA recombination-mediator protein A</fullName>
    </recommendedName>
</protein>
<accession>M3FIT4</accession>
<evidence type="ECO:0008006" key="3">
    <source>
        <dbReference type="Google" id="ProtNLM"/>
    </source>
</evidence>
<organism evidence="1 2">
    <name type="scientific">Streptomyces bottropensis ATCC 25435</name>
    <dbReference type="NCBI Taxonomy" id="1054862"/>
    <lineage>
        <taxon>Bacteria</taxon>
        <taxon>Bacillati</taxon>
        <taxon>Actinomycetota</taxon>
        <taxon>Actinomycetes</taxon>
        <taxon>Kitasatosporales</taxon>
        <taxon>Streptomycetaceae</taxon>
        <taxon>Streptomyces</taxon>
    </lineage>
</organism>
<gene>
    <name evidence="1" type="ORF">SBD_5911</name>
</gene>
<dbReference type="SUPFAM" id="SSF102405">
    <property type="entry name" value="MCP/YpsA-like"/>
    <property type="match status" value="1"/>
</dbReference>
<reference evidence="2" key="1">
    <citation type="journal article" date="2013" name="Genome Announc.">
        <title>Draft Genome Sequence of Streptomyces bottropensis ATCC 25435, a Bottromycin-Producing Actinomycete.</title>
        <authorList>
            <person name="Zhang H."/>
            <person name="Zhou W."/>
            <person name="Zhuang Y."/>
            <person name="Liang X."/>
            <person name="Liu T."/>
        </authorList>
    </citation>
    <scope>NUCLEOTIDE SEQUENCE [LARGE SCALE GENOMIC DNA]</scope>
    <source>
        <strain evidence="2">ATCC 25435</strain>
    </source>
</reference>
<dbReference type="EMBL" id="KB405094">
    <property type="protein sequence ID" value="EMF52835.1"/>
    <property type="molecule type" value="Genomic_DNA"/>
</dbReference>
<dbReference type="PANTHER" id="PTHR38440">
    <property type="entry name" value="UPF0398 PROTEIN YPSA"/>
    <property type="match status" value="1"/>
</dbReference>
<dbReference type="Gene3D" id="3.40.50.450">
    <property type="match status" value="1"/>
</dbReference>
<evidence type="ECO:0000313" key="1">
    <source>
        <dbReference type="EMBL" id="EMF52835.1"/>
    </source>
</evidence>
<dbReference type="Proteomes" id="UP000030760">
    <property type="component" value="Unassembled WGS sequence"/>
</dbReference>
<sequence>MSAYGEGGTAVTTIAVTGHLDLTENTVPLVRAALDALLRPYAADGGLVGVSCVAKGADTLFAEAVLALGGRLVVVTPSRDYRRNTVEAEHGASYDRLVEAAEEVVALPYETAGRQAYEAANAVLVARADRLVAVWNGAPPTGNGGGTADAVLDARAAGVPVDVVWPDGAARRG</sequence>
<dbReference type="InterPro" id="IPR010697">
    <property type="entry name" value="YspA"/>
</dbReference>
<dbReference type="AlphaFoldDB" id="M3FIT4"/>
<evidence type="ECO:0000313" key="2">
    <source>
        <dbReference type="Proteomes" id="UP000030760"/>
    </source>
</evidence>